<dbReference type="Proteomes" id="UP000650467">
    <property type="component" value="Unassembled WGS sequence"/>
</dbReference>
<dbReference type="PANTHER" id="PTHR19847:SF7">
    <property type="entry name" value="DDB1- AND CUL4-ASSOCIATED FACTOR 11"/>
    <property type="match status" value="1"/>
</dbReference>
<evidence type="ECO:0000256" key="1">
    <source>
        <dbReference type="PROSITE-ProRule" id="PRU00221"/>
    </source>
</evidence>
<evidence type="ECO:0000313" key="3">
    <source>
        <dbReference type="EMBL" id="KAG2423726.1"/>
    </source>
</evidence>
<comment type="caution">
    <text evidence="3">The sequence shown here is derived from an EMBL/GenBank/DDBJ whole genome shotgun (WGS) entry which is preliminary data.</text>
</comment>
<feature type="compositionally biased region" description="Acidic residues" evidence="2">
    <location>
        <begin position="90"/>
        <end position="148"/>
    </location>
</feature>
<proteinExistence type="predicted"/>
<reference evidence="3" key="1">
    <citation type="journal article" date="2020" name="bioRxiv">
        <title>Comparative genomics of Chlamydomonas.</title>
        <authorList>
            <person name="Craig R.J."/>
            <person name="Hasan A.R."/>
            <person name="Ness R.W."/>
            <person name="Keightley P.D."/>
        </authorList>
    </citation>
    <scope>NUCLEOTIDE SEQUENCE</scope>
    <source>
        <strain evidence="3">SAG 7.73</strain>
    </source>
</reference>
<sequence length="911" mass="93703">MAPRRRSSKALLSESTDEEQELVAEASGDRGAASGLNGATTAAAAAPAGPEPPSGRPSLESAPSGDTTEVDDDDSSHDEGAGAAAGSGGEDGEGDAEEGEGEGEDDEEPSYIDDGTDQMEMEEDGDDDDDDDDEDDDDEDEDEDGDGDGDNRRPVSIQEFLAWRMLGRVPDSVRARDETRGRYTPFEAAEPQSLPRTAPLWQQLALGTGPAPPPRRNATAHFDSYLDVAADAALQACRTAPYGRHTRQKVLESARSDPAALAAMSYLGPRAGGAPDPAAAEAAVRTMVAAATVVPPPGGGGGGGSGSKGDGGSKGGGSGGSAGAGAGAGAGSGVGTCSRGAAAAGAAAGAGPGVGAASSPGGGPVTRAAAARAAAAAAASSVASAIGRVFSSGGGAAAAAGPAAAEGAAASAAAAPAAAAAAPAFGMAVPRFSPAPPPPGYLCGVPALSAPRLLLRREQGEAAGVAGGWGAAQRRHLGCSGMALPRHPAAVVDSLDSRAYIGQFSDNGQFFVAAFQDRRVRLYDVEQGWRLRKDITTRMCRWTITDTAVSPDQRFVVYSSIIPVVHLVEVGSSFDCVNSIANITEIHEPLSFDDSQRGPNDDIRMGRSFGIWSVQWSGDGREIVAGTNDQSVVVLDVETKRVVARAEGHQDDVNAVTYADGSPNVIVSGSDDTYIKVWDRRTMPSVSPAAAAGSGAAAAAAANTAPRAAKAVGVLVGHTEGLTHLHSRGDGRHVLSNAKDQTAKLWDLRALQAGGSLRDPASAARLASSGRQSVPQFNWDYRWQEYPAAGRVVRHPHDSSLMTYRGHSVQHTLIRAYFSPAHTTGQRFIYTGSVEGGVHVYDVLTGQEVEGSPFRLHRKLVRDVSWHPFEPVMATVSWDGTVARWSASPPAGGSDRTRLQVPGHDAYNDFY</sequence>
<dbReference type="PROSITE" id="PS50294">
    <property type="entry name" value="WD_REPEATS_REGION"/>
    <property type="match status" value="2"/>
</dbReference>
<dbReference type="SMART" id="SM00320">
    <property type="entry name" value="WD40"/>
    <property type="match status" value="6"/>
</dbReference>
<dbReference type="InterPro" id="IPR001680">
    <property type="entry name" value="WD40_rpt"/>
</dbReference>
<feature type="repeat" description="WD" evidence="1">
    <location>
        <begin position="715"/>
        <end position="749"/>
    </location>
</feature>
<feature type="compositionally biased region" description="Gly residues" evidence="2">
    <location>
        <begin position="299"/>
        <end position="325"/>
    </location>
</feature>
<dbReference type="InterPro" id="IPR015943">
    <property type="entry name" value="WD40/YVTN_repeat-like_dom_sf"/>
</dbReference>
<dbReference type="InterPro" id="IPR051859">
    <property type="entry name" value="DCAF"/>
</dbReference>
<name>A0A835SPN5_CHLIN</name>
<feature type="repeat" description="WD" evidence="1">
    <location>
        <begin position="646"/>
        <end position="688"/>
    </location>
</feature>
<dbReference type="InterPro" id="IPR036322">
    <property type="entry name" value="WD40_repeat_dom_sf"/>
</dbReference>
<feature type="compositionally biased region" description="Low complexity" evidence="2">
    <location>
        <begin position="31"/>
        <end position="48"/>
    </location>
</feature>
<dbReference type="Gene3D" id="2.130.10.10">
    <property type="entry name" value="YVTN repeat-like/Quinoprotein amine dehydrogenase"/>
    <property type="match status" value="2"/>
</dbReference>
<protein>
    <submittedName>
        <fullName evidence="3">Uncharacterized protein</fullName>
    </submittedName>
</protein>
<evidence type="ECO:0000256" key="2">
    <source>
        <dbReference type="SAM" id="MobiDB-lite"/>
    </source>
</evidence>
<feature type="repeat" description="WD" evidence="1">
    <location>
        <begin position="854"/>
        <end position="886"/>
    </location>
</feature>
<feature type="region of interest" description="Disordered" evidence="2">
    <location>
        <begin position="294"/>
        <end position="325"/>
    </location>
</feature>
<dbReference type="FunFam" id="2.130.10.10:FF:000492">
    <property type="entry name" value="LEC14B homolog isoform X2"/>
    <property type="match status" value="1"/>
</dbReference>
<feature type="region of interest" description="Disordered" evidence="2">
    <location>
        <begin position="174"/>
        <end position="197"/>
    </location>
</feature>
<dbReference type="OrthoDB" id="63070at2759"/>
<dbReference type="Pfam" id="PF00400">
    <property type="entry name" value="WD40"/>
    <property type="match status" value="4"/>
</dbReference>
<organism evidence="3 4">
    <name type="scientific">Chlamydomonas incerta</name>
    <dbReference type="NCBI Taxonomy" id="51695"/>
    <lineage>
        <taxon>Eukaryota</taxon>
        <taxon>Viridiplantae</taxon>
        <taxon>Chlorophyta</taxon>
        <taxon>core chlorophytes</taxon>
        <taxon>Chlorophyceae</taxon>
        <taxon>CS clade</taxon>
        <taxon>Chlamydomonadales</taxon>
        <taxon>Chlamydomonadaceae</taxon>
        <taxon>Chlamydomonas</taxon>
    </lineage>
</organism>
<dbReference type="SUPFAM" id="SSF50978">
    <property type="entry name" value="WD40 repeat-like"/>
    <property type="match status" value="1"/>
</dbReference>
<dbReference type="PANTHER" id="PTHR19847">
    <property type="entry name" value="DDB1- AND CUL4-ASSOCIATED FACTOR 11"/>
    <property type="match status" value="1"/>
</dbReference>
<dbReference type="GO" id="GO:0043161">
    <property type="term" value="P:proteasome-mediated ubiquitin-dependent protein catabolic process"/>
    <property type="evidence" value="ECO:0007669"/>
    <property type="project" value="TreeGrafter"/>
</dbReference>
<keyword evidence="1" id="KW-0853">WD repeat</keyword>
<feature type="region of interest" description="Disordered" evidence="2">
    <location>
        <begin position="1"/>
        <end position="156"/>
    </location>
</feature>
<accession>A0A835SPN5</accession>
<dbReference type="AlphaFoldDB" id="A0A835SPN5"/>
<gene>
    <name evidence="3" type="ORF">HXX76_015115</name>
</gene>
<dbReference type="EMBL" id="JAEHOC010000075">
    <property type="protein sequence ID" value="KAG2423726.1"/>
    <property type="molecule type" value="Genomic_DNA"/>
</dbReference>
<keyword evidence="4" id="KW-1185">Reference proteome</keyword>
<dbReference type="PROSITE" id="PS50082">
    <property type="entry name" value="WD_REPEATS_2"/>
    <property type="match status" value="3"/>
</dbReference>
<evidence type="ECO:0000313" key="4">
    <source>
        <dbReference type="Proteomes" id="UP000650467"/>
    </source>
</evidence>
<dbReference type="GO" id="GO:0080008">
    <property type="term" value="C:Cul4-RING E3 ubiquitin ligase complex"/>
    <property type="evidence" value="ECO:0007669"/>
    <property type="project" value="TreeGrafter"/>
</dbReference>